<dbReference type="RefSeq" id="WP_071038782.1">
    <property type="nucleotide sequence ID" value="NZ_CP017755.1"/>
</dbReference>
<evidence type="ECO:0000259" key="6">
    <source>
        <dbReference type="PROSITE" id="PS50850"/>
    </source>
</evidence>
<protein>
    <recommendedName>
        <fullName evidence="6">Major facilitator superfamily (MFS) profile domain-containing protein</fullName>
    </recommendedName>
</protein>
<dbReference type="Pfam" id="PF07690">
    <property type="entry name" value="MFS_1"/>
    <property type="match status" value="1"/>
</dbReference>
<feature type="transmembrane region" description="Helical" evidence="5">
    <location>
        <begin position="409"/>
        <end position="428"/>
    </location>
</feature>
<evidence type="ECO:0000256" key="3">
    <source>
        <dbReference type="ARBA" id="ARBA00022989"/>
    </source>
</evidence>
<feature type="transmembrane region" description="Helical" evidence="5">
    <location>
        <begin position="377"/>
        <end position="397"/>
    </location>
</feature>
<feature type="transmembrane region" description="Helical" evidence="5">
    <location>
        <begin position="319"/>
        <end position="337"/>
    </location>
</feature>
<dbReference type="EMBL" id="CP017755">
    <property type="protein sequence ID" value="AOZ10080.1"/>
    <property type="molecule type" value="Genomic_DNA"/>
</dbReference>
<feature type="transmembrane region" description="Helical" evidence="5">
    <location>
        <begin position="253"/>
        <end position="272"/>
    </location>
</feature>
<organism evidence="7 8">
    <name type="scientific">Cupriavidus malaysiensis</name>
    <dbReference type="NCBI Taxonomy" id="367825"/>
    <lineage>
        <taxon>Bacteria</taxon>
        <taxon>Pseudomonadati</taxon>
        <taxon>Pseudomonadota</taxon>
        <taxon>Betaproteobacteria</taxon>
        <taxon>Burkholderiales</taxon>
        <taxon>Burkholderiaceae</taxon>
        <taxon>Cupriavidus</taxon>
    </lineage>
</organism>
<dbReference type="PANTHER" id="PTHR23508">
    <property type="entry name" value="CARBOXYLIC ACID TRANSPORTER PROTEIN HOMOLOG"/>
    <property type="match status" value="1"/>
</dbReference>
<evidence type="ECO:0000256" key="4">
    <source>
        <dbReference type="ARBA" id="ARBA00023136"/>
    </source>
</evidence>
<keyword evidence="2 5" id="KW-0812">Transmembrane</keyword>
<keyword evidence="4 5" id="KW-0472">Membrane</keyword>
<feature type="transmembrane region" description="Helical" evidence="5">
    <location>
        <begin position="110"/>
        <end position="130"/>
    </location>
</feature>
<sequence>MDVREAIRTQPMRRLQWQTVAVCLVLTMIDGFEILVMAFVAPHLAKAWHLSPVEVGYLLSAGVLGTALGAIFLSPLADRIGRRPHAIACLVLITLGMGLSAAAQNVPQLVAFRAFAGLSIGALVATLNITASEYSSQRRRGVVMGIYGIGLPAGAALGGALSGLLIAAYGWRAPFIFGALITALMLVVVIAVLPESIDYLVDKRPRRALAQYNAIARRLGYAAVEQLPEAAAQARRGGVRQAIFGGVMARRTAFLWLSYALLTAAFYFANTWTAKLMADATGSPELGLRAGVLVPLGGVLGALLFAALTLVVRPRLATLFILCGGAAAFLAYANALGHGAVGLSLALALAVGVFANGGIAAFYAISPSVYPAAARGAGVGWMIGFGRVVSILSPLATGYLLASGWAPRLTYQLFAGCLLLAGLACWLLDRTYRGTDGGTESASGAAGASPEAAA</sequence>
<dbReference type="SUPFAM" id="SSF103473">
    <property type="entry name" value="MFS general substrate transporter"/>
    <property type="match status" value="1"/>
</dbReference>
<feature type="transmembrane region" description="Helical" evidence="5">
    <location>
        <begin position="55"/>
        <end position="73"/>
    </location>
</feature>
<evidence type="ECO:0000256" key="1">
    <source>
        <dbReference type="ARBA" id="ARBA00004141"/>
    </source>
</evidence>
<dbReference type="Gene3D" id="1.20.1250.20">
    <property type="entry name" value="MFS general substrate transporter like domains"/>
    <property type="match status" value="1"/>
</dbReference>
<feature type="transmembrane region" description="Helical" evidence="5">
    <location>
        <begin position="343"/>
        <end position="365"/>
    </location>
</feature>
<feature type="transmembrane region" description="Helical" evidence="5">
    <location>
        <begin position="175"/>
        <end position="197"/>
    </location>
</feature>
<evidence type="ECO:0000313" key="8">
    <source>
        <dbReference type="Proteomes" id="UP000177515"/>
    </source>
</evidence>
<keyword evidence="3 5" id="KW-1133">Transmembrane helix</keyword>
<feature type="domain" description="Major facilitator superfamily (MFS) profile" evidence="6">
    <location>
        <begin position="19"/>
        <end position="433"/>
    </location>
</feature>
<dbReference type="PROSITE" id="PS50850">
    <property type="entry name" value="MFS"/>
    <property type="match status" value="1"/>
</dbReference>
<evidence type="ECO:0000313" key="7">
    <source>
        <dbReference type="EMBL" id="AOZ10080.1"/>
    </source>
</evidence>
<feature type="transmembrane region" description="Helical" evidence="5">
    <location>
        <begin position="142"/>
        <end position="169"/>
    </location>
</feature>
<proteinExistence type="predicted"/>
<accession>A0ABM6FE52</accession>
<dbReference type="Proteomes" id="UP000177515">
    <property type="component" value="Chromosome 2"/>
</dbReference>
<dbReference type="PROSITE" id="PS00216">
    <property type="entry name" value="SUGAR_TRANSPORT_1"/>
    <property type="match status" value="1"/>
</dbReference>
<dbReference type="InterPro" id="IPR011701">
    <property type="entry name" value="MFS"/>
</dbReference>
<feature type="transmembrane region" description="Helical" evidence="5">
    <location>
        <begin position="292"/>
        <end position="312"/>
    </location>
</feature>
<keyword evidence="8" id="KW-1185">Reference proteome</keyword>
<feature type="transmembrane region" description="Helical" evidence="5">
    <location>
        <begin position="20"/>
        <end position="43"/>
    </location>
</feature>
<dbReference type="InterPro" id="IPR036259">
    <property type="entry name" value="MFS_trans_sf"/>
</dbReference>
<name>A0ABM6FE52_9BURK</name>
<feature type="transmembrane region" description="Helical" evidence="5">
    <location>
        <begin position="85"/>
        <end position="104"/>
    </location>
</feature>
<dbReference type="InterPro" id="IPR020846">
    <property type="entry name" value="MFS_dom"/>
</dbReference>
<dbReference type="PANTHER" id="PTHR23508:SF10">
    <property type="entry name" value="CARBOXYLIC ACID TRANSPORTER PROTEIN HOMOLOG"/>
    <property type="match status" value="1"/>
</dbReference>
<dbReference type="InterPro" id="IPR005829">
    <property type="entry name" value="Sugar_transporter_CS"/>
</dbReference>
<evidence type="ECO:0000256" key="5">
    <source>
        <dbReference type="SAM" id="Phobius"/>
    </source>
</evidence>
<comment type="subcellular location">
    <subcellularLocation>
        <location evidence="1">Membrane</location>
        <topology evidence="1">Multi-pass membrane protein</topology>
    </subcellularLocation>
</comment>
<reference evidence="7 8" key="1">
    <citation type="submission" date="2016-10" db="EMBL/GenBank/DDBJ databases">
        <title>Complete genome sequences of three Cupriavidus strains isolated from various Malaysian environments.</title>
        <authorList>
            <person name="Abdullah A.A.-A."/>
            <person name="Shafie N.A.H."/>
            <person name="Lau N.S."/>
        </authorList>
    </citation>
    <scope>NUCLEOTIDE SEQUENCE [LARGE SCALE GENOMIC DNA]</scope>
    <source>
        <strain evidence="7 8">USMAA1020</strain>
    </source>
</reference>
<evidence type="ECO:0000256" key="2">
    <source>
        <dbReference type="ARBA" id="ARBA00022692"/>
    </source>
</evidence>
<gene>
    <name evidence="7" type="ORF">BKK80_30995</name>
</gene>